<reference evidence="2" key="2">
    <citation type="submission" date="2019-11" db="EMBL/GenBank/DDBJ databases">
        <authorList>
            <person name="Feng L."/>
        </authorList>
    </citation>
    <scope>NUCLEOTIDE SEQUENCE</scope>
    <source>
        <strain evidence="2">BfaecisLFYP10</strain>
    </source>
</reference>
<reference evidence="1 3" key="1">
    <citation type="submission" date="2015-09" db="EMBL/GenBank/DDBJ databases">
        <authorList>
            <consortium name="Pathogen Informatics"/>
        </authorList>
    </citation>
    <scope>NUCLEOTIDE SEQUENCE [LARGE SCALE GENOMIC DNA]</scope>
    <source>
        <strain evidence="1 3">2789STDY5834846</strain>
    </source>
</reference>
<organism evidence="1 3">
    <name type="scientific">Bacteroides faecis</name>
    <dbReference type="NCBI Taxonomy" id="674529"/>
    <lineage>
        <taxon>Bacteria</taxon>
        <taxon>Pseudomonadati</taxon>
        <taxon>Bacteroidota</taxon>
        <taxon>Bacteroidia</taxon>
        <taxon>Bacteroidales</taxon>
        <taxon>Bacteroidaceae</taxon>
        <taxon>Bacteroides</taxon>
    </lineage>
</organism>
<accession>A0A6N2XF29</accession>
<dbReference type="EMBL" id="CACRSZ010000091">
    <property type="protein sequence ID" value="VYT52346.1"/>
    <property type="molecule type" value="Genomic_DNA"/>
</dbReference>
<protein>
    <submittedName>
        <fullName evidence="1">Uncharacterized protein</fullName>
    </submittedName>
</protein>
<proteinExistence type="predicted"/>
<evidence type="ECO:0000313" key="1">
    <source>
        <dbReference type="EMBL" id="CUO35493.1"/>
    </source>
</evidence>
<gene>
    <name evidence="2" type="ORF">BFLFYP10_04288</name>
    <name evidence="1" type="ORF">ERS852461_00083</name>
</gene>
<evidence type="ECO:0000313" key="2">
    <source>
        <dbReference type="EMBL" id="VYT52346.1"/>
    </source>
</evidence>
<dbReference type="EMBL" id="CZAE01000001">
    <property type="protein sequence ID" value="CUO35493.1"/>
    <property type="molecule type" value="Genomic_DNA"/>
</dbReference>
<accession>A0A174ECT4</accession>
<name>A0A174ECT4_9BACE</name>
<dbReference type="AlphaFoldDB" id="A0A174ECT4"/>
<sequence length="53" mass="6410">MWGEENGKGKKEMGNLLGNPILLYNYKVSQIRRPYIRDRSRAFQKWYLYQRSG</sequence>
<evidence type="ECO:0000313" key="3">
    <source>
        <dbReference type="Proteomes" id="UP000095606"/>
    </source>
</evidence>
<dbReference type="Proteomes" id="UP000095606">
    <property type="component" value="Unassembled WGS sequence"/>
</dbReference>